<evidence type="ECO:0000256" key="10">
    <source>
        <dbReference type="RuleBase" id="RU003465"/>
    </source>
</evidence>
<keyword evidence="14" id="KW-1185">Reference proteome</keyword>
<gene>
    <name evidence="13" type="ORF">EMPS_10108</name>
</gene>
<evidence type="ECO:0000256" key="8">
    <source>
        <dbReference type="ARBA" id="ARBA00023211"/>
    </source>
</evidence>
<comment type="cofactor">
    <cofactor evidence="2">
        <name>Mg(2+)</name>
        <dbReference type="ChEBI" id="CHEBI:18420"/>
    </cofactor>
</comment>
<evidence type="ECO:0000256" key="5">
    <source>
        <dbReference type="ARBA" id="ARBA00022723"/>
    </source>
</evidence>
<evidence type="ECO:0000256" key="2">
    <source>
        <dbReference type="ARBA" id="ARBA00001946"/>
    </source>
</evidence>
<dbReference type="SUPFAM" id="SSF81606">
    <property type="entry name" value="PP2C-like"/>
    <property type="match status" value="1"/>
</dbReference>
<evidence type="ECO:0000313" key="14">
    <source>
        <dbReference type="Proteomes" id="UP000827284"/>
    </source>
</evidence>
<protein>
    <recommendedName>
        <fullName evidence="4">protein-serine/threonine phosphatase</fullName>
        <ecNumber evidence="4">3.1.3.16</ecNumber>
    </recommendedName>
</protein>
<evidence type="ECO:0000259" key="12">
    <source>
        <dbReference type="PROSITE" id="PS51746"/>
    </source>
</evidence>
<keyword evidence="6 10" id="KW-0378">Hydrolase</keyword>
<dbReference type="PROSITE" id="PS01032">
    <property type="entry name" value="PPM_1"/>
    <property type="match status" value="1"/>
</dbReference>
<accession>A0A9P3HJ82</accession>
<name>A0A9P3HJ82_9FUNG</name>
<dbReference type="Pfam" id="PF00481">
    <property type="entry name" value="PP2C"/>
    <property type="match status" value="1"/>
</dbReference>
<evidence type="ECO:0000256" key="3">
    <source>
        <dbReference type="ARBA" id="ARBA00006702"/>
    </source>
</evidence>
<dbReference type="FunFam" id="3.60.40.10:FF:000016">
    <property type="entry name" value="Protein phosphatase 2C"/>
    <property type="match status" value="1"/>
</dbReference>
<keyword evidence="8" id="KW-0464">Manganese</keyword>
<dbReference type="InterPro" id="IPR001932">
    <property type="entry name" value="PPM-type_phosphatase-like_dom"/>
</dbReference>
<dbReference type="PANTHER" id="PTHR13832">
    <property type="entry name" value="PROTEIN PHOSPHATASE 2C"/>
    <property type="match status" value="1"/>
</dbReference>
<evidence type="ECO:0000313" key="13">
    <source>
        <dbReference type="EMBL" id="GJJ77749.1"/>
    </source>
</evidence>
<dbReference type="GO" id="GO:0004722">
    <property type="term" value="F:protein serine/threonine phosphatase activity"/>
    <property type="evidence" value="ECO:0007669"/>
    <property type="project" value="UniProtKB-EC"/>
</dbReference>
<evidence type="ECO:0000256" key="7">
    <source>
        <dbReference type="ARBA" id="ARBA00022912"/>
    </source>
</evidence>
<feature type="region of interest" description="Disordered" evidence="11">
    <location>
        <begin position="1"/>
        <end position="24"/>
    </location>
</feature>
<dbReference type="EMBL" id="BQFW01000014">
    <property type="protein sequence ID" value="GJJ77749.1"/>
    <property type="molecule type" value="Genomic_DNA"/>
</dbReference>
<evidence type="ECO:0000256" key="1">
    <source>
        <dbReference type="ARBA" id="ARBA00001936"/>
    </source>
</evidence>
<reference evidence="13" key="1">
    <citation type="submission" date="2021-11" db="EMBL/GenBank/DDBJ databases">
        <authorList>
            <person name="Herlambang A."/>
            <person name="Guo Y."/>
            <person name="Takashima Y."/>
            <person name="Nishizawa T."/>
        </authorList>
    </citation>
    <scope>NUCLEOTIDE SEQUENCE</scope>
    <source>
        <strain evidence="13">E1425</strain>
    </source>
</reference>
<dbReference type="Proteomes" id="UP000827284">
    <property type="component" value="Unassembled WGS sequence"/>
</dbReference>
<sequence length="346" mass="37322">MGQILSSPITEKHSSSGHNPRHAYGASAMQGWRVTMEDAHTTLLELEDAKGTAFYAVYDGHGGPNIAKYSGDGLHKRIVADKAFARGEYSTAIKHGFLEMDRALRHDPEYGEDTSGCTAITATITDKNVLFVGNAGDSRAVLGSDGTALIMSSDHKPVNREESRRIVAAGGFVESGRVNGSLALSRALGDFEFKTNATLGPEDQIVTANPIVTQRQLTDDDEFLVLACDGIWDCMSSQEVVTFVRKGIADRIPLDTLCEMTMDHCLAADSEATYIGCDNMTMIIVAFLNGRTVEEWYDHIGARVSVRLGPADPSVARPNGDEDPEVLAEDAALVDLRAQRTEVVAA</sequence>
<dbReference type="AlphaFoldDB" id="A0A9P3HJ82"/>
<keyword evidence="5" id="KW-0479">Metal-binding</keyword>
<dbReference type="OrthoDB" id="10264738at2759"/>
<comment type="catalytic activity">
    <reaction evidence="9">
        <text>O-phospho-L-threonyl-[protein] + H2O = L-threonyl-[protein] + phosphate</text>
        <dbReference type="Rhea" id="RHEA:47004"/>
        <dbReference type="Rhea" id="RHEA-COMP:11060"/>
        <dbReference type="Rhea" id="RHEA-COMP:11605"/>
        <dbReference type="ChEBI" id="CHEBI:15377"/>
        <dbReference type="ChEBI" id="CHEBI:30013"/>
        <dbReference type="ChEBI" id="CHEBI:43474"/>
        <dbReference type="ChEBI" id="CHEBI:61977"/>
        <dbReference type="EC" id="3.1.3.16"/>
    </reaction>
    <physiologicalReaction direction="left-to-right" evidence="9">
        <dbReference type="Rhea" id="RHEA:47005"/>
    </physiologicalReaction>
</comment>
<dbReference type="PROSITE" id="PS51746">
    <property type="entry name" value="PPM_2"/>
    <property type="match status" value="1"/>
</dbReference>
<organism evidence="13 14">
    <name type="scientific">Entomortierella parvispora</name>
    <dbReference type="NCBI Taxonomy" id="205924"/>
    <lineage>
        <taxon>Eukaryota</taxon>
        <taxon>Fungi</taxon>
        <taxon>Fungi incertae sedis</taxon>
        <taxon>Mucoromycota</taxon>
        <taxon>Mortierellomycotina</taxon>
        <taxon>Mortierellomycetes</taxon>
        <taxon>Mortierellales</taxon>
        <taxon>Mortierellaceae</taxon>
        <taxon>Entomortierella</taxon>
    </lineage>
</organism>
<evidence type="ECO:0000256" key="11">
    <source>
        <dbReference type="SAM" id="MobiDB-lite"/>
    </source>
</evidence>
<keyword evidence="7 10" id="KW-0904">Protein phosphatase</keyword>
<feature type="domain" description="PPM-type phosphatase" evidence="12">
    <location>
        <begin position="23"/>
        <end position="287"/>
    </location>
</feature>
<dbReference type="CDD" id="cd00143">
    <property type="entry name" value="PP2Cc"/>
    <property type="match status" value="1"/>
</dbReference>
<dbReference type="SMART" id="SM00332">
    <property type="entry name" value="PP2Cc"/>
    <property type="match status" value="1"/>
</dbReference>
<evidence type="ECO:0000256" key="9">
    <source>
        <dbReference type="ARBA" id="ARBA00048832"/>
    </source>
</evidence>
<dbReference type="InterPro" id="IPR000222">
    <property type="entry name" value="PP2C_BS"/>
</dbReference>
<evidence type="ECO:0000256" key="4">
    <source>
        <dbReference type="ARBA" id="ARBA00013081"/>
    </source>
</evidence>
<dbReference type="GO" id="GO:0046872">
    <property type="term" value="F:metal ion binding"/>
    <property type="evidence" value="ECO:0007669"/>
    <property type="project" value="UniProtKB-KW"/>
</dbReference>
<dbReference type="PANTHER" id="PTHR13832:SF565">
    <property type="entry name" value="AT28366P-RELATED"/>
    <property type="match status" value="1"/>
</dbReference>
<comment type="caution">
    <text evidence="13">The sequence shown here is derived from an EMBL/GenBank/DDBJ whole genome shotgun (WGS) entry which is preliminary data.</text>
</comment>
<evidence type="ECO:0000256" key="6">
    <source>
        <dbReference type="ARBA" id="ARBA00022801"/>
    </source>
</evidence>
<proteinExistence type="inferred from homology"/>
<comment type="similarity">
    <text evidence="3 10">Belongs to the PP2C family.</text>
</comment>
<dbReference type="InterPro" id="IPR015655">
    <property type="entry name" value="PP2C"/>
</dbReference>
<dbReference type="EC" id="3.1.3.16" evidence="4"/>
<reference evidence="13" key="2">
    <citation type="journal article" date="2022" name="Microbiol. Resour. Announc.">
        <title>Whole-Genome Sequence of Entomortierella parvispora E1425, a Mucoromycotan Fungus Associated with Burkholderiaceae-Related Endosymbiotic Bacteria.</title>
        <authorList>
            <person name="Herlambang A."/>
            <person name="Guo Y."/>
            <person name="Takashima Y."/>
            <person name="Narisawa K."/>
            <person name="Ohta H."/>
            <person name="Nishizawa T."/>
        </authorList>
    </citation>
    <scope>NUCLEOTIDE SEQUENCE</scope>
    <source>
        <strain evidence="13">E1425</strain>
    </source>
</reference>
<dbReference type="Gene3D" id="3.60.40.10">
    <property type="entry name" value="PPM-type phosphatase domain"/>
    <property type="match status" value="1"/>
</dbReference>
<dbReference type="InterPro" id="IPR036457">
    <property type="entry name" value="PPM-type-like_dom_sf"/>
</dbReference>
<comment type="cofactor">
    <cofactor evidence="1">
        <name>Mn(2+)</name>
        <dbReference type="ChEBI" id="CHEBI:29035"/>
    </cofactor>
</comment>